<organism evidence="4 5">
    <name type="scientific">Shewanella japonica</name>
    <dbReference type="NCBI Taxonomy" id="93973"/>
    <lineage>
        <taxon>Bacteria</taxon>
        <taxon>Pseudomonadati</taxon>
        <taxon>Pseudomonadota</taxon>
        <taxon>Gammaproteobacteria</taxon>
        <taxon>Alteromonadales</taxon>
        <taxon>Shewanellaceae</taxon>
        <taxon>Shewanella</taxon>
    </lineage>
</organism>
<keyword evidence="5" id="KW-1185">Reference proteome</keyword>
<dbReference type="SUPFAM" id="SSF140566">
    <property type="entry name" value="FlgN-like"/>
    <property type="match status" value="1"/>
</dbReference>
<evidence type="ECO:0000313" key="5">
    <source>
        <dbReference type="Proteomes" id="UP000191820"/>
    </source>
</evidence>
<gene>
    <name evidence="4" type="ORF">SJ2017_0291</name>
</gene>
<accession>A0ABN4YD40</accession>
<dbReference type="Pfam" id="PF05130">
    <property type="entry name" value="FlgN"/>
    <property type="match status" value="1"/>
</dbReference>
<proteinExistence type="inferred from homology"/>
<evidence type="ECO:0008006" key="6">
    <source>
        <dbReference type="Google" id="ProtNLM"/>
    </source>
</evidence>
<dbReference type="Proteomes" id="UP000191820">
    <property type="component" value="Chromosome"/>
</dbReference>
<evidence type="ECO:0000256" key="2">
    <source>
        <dbReference type="ARBA" id="ARBA00007703"/>
    </source>
</evidence>
<evidence type="ECO:0000313" key="4">
    <source>
        <dbReference type="EMBL" id="ARD20639.1"/>
    </source>
</evidence>
<name>A0ABN4YD40_9GAMM</name>
<evidence type="ECO:0000256" key="3">
    <source>
        <dbReference type="ARBA" id="ARBA00022795"/>
    </source>
</evidence>
<comment type="similarity">
    <text evidence="2">Belongs to the FlgN family.</text>
</comment>
<dbReference type="InterPro" id="IPR007809">
    <property type="entry name" value="FlgN-like"/>
</dbReference>
<keyword evidence="3" id="KW-1005">Bacterial flagellum biogenesis</keyword>
<reference evidence="4 5" key="1">
    <citation type="submission" date="2017-03" db="EMBL/GenBank/DDBJ databases">
        <title>Genome sequencing of Shewanella japonica KCTC 22435.</title>
        <authorList>
            <person name="Kim K.M."/>
        </authorList>
    </citation>
    <scope>NUCLEOTIDE SEQUENCE [LARGE SCALE GENOMIC DNA]</scope>
    <source>
        <strain evidence="4 5">KCTC 22435</strain>
    </source>
</reference>
<evidence type="ECO:0000256" key="1">
    <source>
        <dbReference type="ARBA" id="ARBA00002397"/>
    </source>
</evidence>
<protein>
    <recommendedName>
        <fullName evidence="6">Flagellar protein FlgN</fullName>
    </recommendedName>
</protein>
<dbReference type="RefSeq" id="WP_080914662.1">
    <property type="nucleotide sequence ID" value="NZ_CP020472.1"/>
</dbReference>
<dbReference type="EMBL" id="CP020472">
    <property type="protein sequence ID" value="ARD20639.1"/>
    <property type="molecule type" value="Genomic_DNA"/>
</dbReference>
<dbReference type="InterPro" id="IPR036679">
    <property type="entry name" value="FlgN-like_sf"/>
</dbReference>
<dbReference type="Gene3D" id="1.20.58.300">
    <property type="entry name" value="FlgN-like"/>
    <property type="match status" value="1"/>
</dbReference>
<comment type="function">
    <text evidence="1">Required for the efficient initiation of filament assembly.</text>
</comment>
<sequence length="160" mass="18157">MGNQVEQSHQGSAAPVSKREQVQGLLRGIRVDIDGYKQLHGLLIRQRELMKRRDNAGLGLHNEAQTQLCEKLMERAKNRSRTLVALGFTGNSKGMEDLIARLPHASQKQVLILWRNLVDLVKESQQFNEENGKLLVSQQEVINSLLNKQPESQNDYGYAR</sequence>